<evidence type="ECO:0000256" key="17">
    <source>
        <dbReference type="HAMAP-Rule" id="MF_02089"/>
    </source>
</evidence>
<evidence type="ECO:0000256" key="3">
    <source>
        <dbReference type="ARBA" id="ARBA00008207"/>
    </source>
</evidence>
<dbReference type="HAMAP" id="MF_02089">
    <property type="entry name" value="QueH"/>
    <property type="match status" value="1"/>
</dbReference>
<gene>
    <name evidence="17" type="primary">queH</name>
    <name evidence="18" type="ORF">NVS47_15025</name>
</gene>
<evidence type="ECO:0000256" key="7">
    <source>
        <dbReference type="ARBA" id="ARBA00022694"/>
    </source>
</evidence>
<keyword evidence="11 17" id="KW-0408">Iron</keyword>
<feature type="disulfide bond" description="Redox-active" evidence="17">
    <location>
        <begin position="163"/>
        <end position="165"/>
    </location>
</feature>
<comment type="caution">
    <text evidence="18">The sequence shown here is derived from an EMBL/GenBank/DDBJ whole genome shotgun (WGS) entry which is preliminary data.</text>
</comment>
<evidence type="ECO:0000256" key="8">
    <source>
        <dbReference type="ARBA" id="ARBA00022723"/>
    </source>
</evidence>
<comment type="pathway">
    <text evidence="2 17">tRNA modification; tRNA-queuosine biosynthesis.</text>
</comment>
<feature type="binding site" evidence="17">
    <location>
        <position position="8"/>
    </location>
    <ligand>
        <name>[4Fe-4S] cluster</name>
        <dbReference type="ChEBI" id="CHEBI:49883"/>
    </ligand>
</feature>
<dbReference type="InterPro" id="IPR003828">
    <property type="entry name" value="QueH"/>
</dbReference>
<evidence type="ECO:0000256" key="2">
    <source>
        <dbReference type="ARBA" id="ARBA00004691"/>
    </source>
</evidence>
<keyword evidence="10 17" id="KW-0560">Oxidoreductase</keyword>
<evidence type="ECO:0000256" key="16">
    <source>
        <dbReference type="ARBA" id="ARBA00047415"/>
    </source>
</evidence>
<dbReference type="PANTHER" id="PTHR36701:SF1">
    <property type="entry name" value="EPOXYQUEUOSINE REDUCTASE QUEH"/>
    <property type="match status" value="1"/>
</dbReference>
<evidence type="ECO:0000256" key="1">
    <source>
        <dbReference type="ARBA" id="ARBA00002268"/>
    </source>
</evidence>
<feature type="binding site" evidence="17">
    <location>
        <position position="86"/>
    </location>
    <ligand>
        <name>[4Fe-4S] cluster</name>
        <dbReference type="ChEBI" id="CHEBI:49883"/>
    </ligand>
</feature>
<evidence type="ECO:0000256" key="6">
    <source>
        <dbReference type="ARBA" id="ARBA00022485"/>
    </source>
</evidence>
<evidence type="ECO:0000256" key="12">
    <source>
        <dbReference type="ARBA" id="ARBA00023014"/>
    </source>
</evidence>
<evidence type="ECO:0000256" key="10">
    <source>
        <dbReference type="ARBA" id="ARBA00023002"/>
    </source>
</evidence>
<sequence>MKLLLHACCGPCAIFPLGFLRETGHEVRGYFYNPNIHPYKEYERRLLTFQEFSEKVQLEIIIQDDYDLEGFLSMVNGREQIRCGFCYRMRLREAARIAAEQGFDAFTTSLLVSPYQKHDLIKQAGEEAGEEFRIPFYYHDFRTGYREGVSISREMNLYRQPYCGCIYSERDRYRKEKKK</sequence>
<keyword evidence="13 17" id="KW-1015">Disulfide bond</keyword>
<name>A0ABT1Y7E5_9FIRM</name>
<keyword evidence="7 17" id="KW-0819">tRNA processing</keyword>
<dbReference type="EC" id="1.17.99.6" evidence="4 17"/>
<keyword evidence="12 17" id="KW-0411">Iron-sulfur</keyword>
<dbReference type="EMBL" id="JANPWE010000011">
    <property type="protein sequence ID" value="MCR6546807.1"/>
    <property type="molecule type" value="Genomic_DNA"/>
</dbReference>
<comment type="catalytic activity">
    <reaction evidence="16 17">
        <text>epoxyqueuosine(34) in tRNA + AH2 = queuosine(34) in tRNA + A + H2O</text>
        <dbReference type="Rhea" id="RHEA:32159"/>
        <dbReference type="Rhea" id="RHEA-COMP:18571"/>
        <dbReference type="Rhea" id="RHEA-COMP:18582"/>
        <dbReference type="ChEBI" id="CHEBI:13193"/>
        <dbReference type="ChEBI" id="CHEBI:15377"/>
        <dbReference type="ChEBI" id="CHEBI:17499"/>
        <dbReference type="ChEBI" id="CHEBI:194431"/>
        <dbReference type="ChEBI" id="CHEBI:194443"/>
        <dbReference type="EC" id="1.17.99.6"/>
    </reaction>
</comment>
<organism evidence="18 19">
    <name type="scientific">Dehalobacterium formicoaceticum</name>
    <dbReference type="NCBI Taxonomy" id="51515"/>
    <lineage>
        <taxon>Bacteria</taxon>
        <taxon>Bacillati</taxon>
        <taxon>Bacillota</taxon>
        <taxon>Clostridia</taxon>
        <taxon>Eubacteriales</taxon>
        <taxon>Peptococcaceae</taxon>
        <taxon>Dehalobacterium</taxon>
    </lineage>
</organism>
<dbReference type="Pfam" id="PF02677">
    <property type="entry name" value="QueH"/>
    <property type="match status" value="1"/>
</dbReference>
<evidence type="ECO:0000256" key="4">
    <source>
        <dbReference type="ARBA" id="ARBA00012622"/>
    </source>
</evidence>
<comment type="function">
    <text evidence="1 17">Catalyzes the conversion of epoxyqueuosine (oQ) to queuosine (Q), which is a hypermodified base found in the wobble positions of tRNA(Asp), tRNA(Asn), tRNA(His) and tRNA(Tyr).</text>
</comment>
<dbReference type="PANTHER" id="PTHR36701">
    <property type="entry name" value="EPOXYQUEUOSINE REDUCTASE QUEH"/>
    <property type="match status" value="1"/>
</dbReference>
<evidence type="ECO:0000256" key="14">
    <source>
        <dbReference type="ARBA" id="ARBA00023284"/>
    </source>
</evidence>
<feature type="binding site" evidence="17">
    <location>
        <position position="83"/>
    </location>
    <ligand>
        <name>[4Fe-4S] cluster</name>
        <dbReference type="ChEBI" id="CHEBI:49883"/>
    </ligand>
</feature>
<keyword evidence="6 17" id="KW-0004">4Fe-4S</keyword>
<keyword evidence="19" id="KW-1185">Reference proteome</keyword>
<proteinExistence type="inferred from homology"/>
<keyword evidence="14 17" id="KW-0676">Redox-active center</keyword>
<feature type="binding site" evidence="17">
    <location>
        <position position="9"/>
    </location>
    <ligand>
        <name>[4Fe-4S] cluster</name>
        <dbReference type="ChEBI" id="CHEBI:49883"/>
    </ligand>
</feature>
<evidence type="ECO:0000256" key="5">
    <source>
        <dbReference type="ARBA" id="ARBA00016895"/>
    </source>
</evidence>
<dbReference type="RefSeq" id="WP_089611484.1">
    <property type="nucleotide sequence ID" value="NZ_CP022121.1"/>
</dbReference>
<keyword evidence="9 17" id="KW-0671">Queuosine biosynthesis</keyword>
<evidence type="ECO:0000256" key="11">
    <source>
        <dbReference type="ARBA" id="ARBA00023004"/>
    </source>
</evidence>
<keyword evidence="8 17" id="KW-0479">Metal-binding</keyword>
<evidence type="ECO:0000256" key="13">
    <source>
        <dbReference type="ARBA" id="ARBA00023157"/>
    </source>
</evidence>
<comment type="similarity">
    <text evidence="3 17">Belongs to the QueH family.</text>
</comment>
<dbReference type="Proteomes" id="UP001524944">
    <property type="component" value="Unassembled WGS sequence"/>
</dbReference>
<evidence type="ECO:0000256" key="15">
    <source>
        <dbReference type="ARBA" id="ARBA00031446"/>
    </source>
</evidence>
<accession>A0ABT1Y7E5</accession>
<evidence type="ECO:0000313" key="18">
    <source>
        <dbReference type="EMBL" id="MCR6546807.1"/>
    </source>
</evidence>
<evidence type="ECO:0000313" key="19">
    <source>
        <dbReference type="Proteomes" id="UP001524944"/>
    </source>
</evidence>
<evidence type="ECO:0000256" key="9">
    <source>
        <dbReference type="ARBA" id="ARBA00022785"/>
    </source>
</evidence>
<reference evidence="18 19" key="1">
    <citation type="submission" date="2022-08" db="EMBL/GenBank/DDBJ databases">
        <title>Proteogenomics of the novel Dehalobacterium formicoaceticum strain EZ94 highlights a key role of methyltransferases during anaerobic dichloromethane degradation.</title>
        <authorList>
            <person name="Wasmund K."/>
        </authorList>
    </citation>
    <scope>NUCLEOTIDE SEQUENCE [LARGE SCALE GENOMIC DNA]</scope>
    <source>
        <strain evidence="18 19">EZ94</strain>
    </source>
</reference>
<protein>
    <recommendedName>
        <fullName evidence="5 17">Epoxyqueuosine reductase QueH</fullName>
        <ecNumber evidence="4 17">1.17.99.6</ecNumber>
    </recommendedName>
    <alternativeName>
        <fullName evidence="15 17">Queuosine biosynthesis protein QueH</fullName>
    </alternativeName>
</protein>